<protein>
    <submittedName>
        <fullName evidence="4">Ppx/GppA family phosphatase</fullName>
    </submittedName>
</protein>
<dbReference type="InterPro" id="IPR030673">
    <property type="entry name" value="PyroPPase_GppA_Ppx"/>
</dbReference>
<keyword evidence="5" id="KW-1185">Reference proteome</keyword>
<dbReference type="Gene3D" id="3.30.420.40">
    <property type="match status" value="1"/>
</dbReference>
<name>A0ABS2BNH7_9NEIS</name>
<sequence>MIAAVDLGSNSFRLQIARVQGGSLVPLTTLKETVRLAGGIDADGRLSADIQNEALAALRRFGKALNGLARAQVRIVATNTFRVAKNIDDFQPLAEAALGYPIEIVAGLEEARLIYIGAAHSLPGSRKARLIVDIGGGSTELIIGRQFDAQTMESVLLGCVSWSQRFFPDGRITEATLRAAELAACEMLEPVAGQFGAQHWQAAIGTSGTARSIADVLELNGLTESGITLDALKRLRQLLLQAGHIDAVELKGLRADRRPVLAGGFAIMAAVFEMLGIDRMTITQGALRDGVLYDLMARNGMLDVRERTIGAFQRRYHVDTAQAGRVAELAGLLFRQLHPDDDDTARALHHAARLHEIGRLIAHVGYHKHGAYILQHADMQGFSRSEQVRLAQWALVQRGSLNKLGSERRNERDWGAMLALRLAVLFCRGRKSQWPAGIRLRRADGDFLLQIDSGWLSANPLTAFALDEETRQWQKPRLIIARPTS</sequence>
<dbReference type="SUPFAM" id="SSF53067">
    <property type="entry name" value="Actin-like ATPase domain"/>
    <property type="match status" value="2"/>
</dbReference>
<accession>A0ABS2BNH7</accession>
<evidence type="ECO:0000313" key="4">
    <source>
        <dbReference type="EMBL" id="MBM3117177.1"/>
    </source>
</evidence>
<keyword evidence="1" id="KW-0378">Hydrolase</keyword>
<dbReference type="Proteomes" id="UP000809431">
    <property type="component" value="Unassembled WGS sequence"/>
</dbReference>
<dbReference type="Gene3D" id="3.30.420.150">
    <property type="entry name" value="Exopolyphosphatase. Domain 2"/>
    <property type="match status" value="1"/>
</dbReference>
<dbReference type="PANTHER" id="PTHR30005">
    <property type="entry name" value="EXOPOLYPHOSPHATASE"/>
    <property type="match status" value="1"/>
</dbReference>
<dbReference type="InterPro" id="IPR043129">
    <property type="entry name" value="ATPase_NBD"/>
</dbReference>
<dbReference type="InterPro" id="IPR050273">
    <property type="entry name" value="GppA/Ppx_hydrolase"/>
</dbReference>
<dbReference type="SUPFAM" id="SSF109604">
    <property type="entry name" value="HD-domain/PDEase-like"/>
    <property type="match status" value="1"/>
</dbReference>
<feature type="domain" description="Ppx/GppA phosphatase C-terminal" evidence="3">
    <location>
        <begin position="304"/>
        <end position="469"/>
    </location>
</feature>
<proteinExistence type="predicted"/>
<dbReference type="Pfam" id="PF21447">
    <property type="entry name" value="Ppx-GppA_III"/>
    <property type="match status" value="1"/>
</dbReference>
<dbReference type="Gene3D" id="1.10.3210.10">
    <property type="entry name" value="Hypothetical protein af1432"/>
    <property type="match status" value="1"/>
</dbReference>
<dbReference type="InterPro" id="IPR048950">
    <property type="entry name" value="Ppx_GppA_C"/>
</dbReference>
<evidence type="ECO:0000259" key="2">
    <source>
        <dbReference type="Pfam" id="PF02541"/>
    </source>
</evidence>
<comment type="caution">
    <text evidence="4">The sequence shown here is derived from an EMBL/GenBank/DDBJ whole genome shotgun (WGS) entry which is preliminary data.</text>
</comment>
<gene>
    <name evidence="4" type="ORF">JMJ54_15170</name>
</gene>
<organism evidence="4 5">
    <name type="scientific">Jeongeupia naejangsanensis</name>
    <dbReference type="NCBI Taxonomy" id="613195"/>
    <lineage>
        <taxon>Bacteria</taxon>
        <taxon>Pseudomonadati</taxon>
        <taxon>Pseudomonadota</taxon>
        <taxon>Betaproteobacteria</taxon>
        <taxon>Neisseriales</taxon>
        <taxon>Chitinibacteraceae</taxon>
        <taxon>Jeongeupia</taxon>
    </lineage>
</organism>
<evidence type="ECO:0000259" key="3">
    <source>
        <dbReference type="Pfam" id="PF21447"/>
    </source>
</evidence>
<dbReference type="Pfam" id="PF02541">
    <property type="entry name" value="Ppx-GppA"/>
    <property type="match status" value="1"/>
</dbReference>
<dbReference type="PIRSF" id="PIRSF001267">
    <property type="entry name" value="Pyrophosphatase_GppA_Ppx"/>
    <property type="match status" value="1"/>
</dbReference>
<reference evidence="4 5" key="1">
    <citation type="submission" date="2021-01" db="EMBL/GenBank/DDBJ databases">
        <title>Draft Genome Sequence and Polyhydroxyalkanoate Biosynthetic Potential of Jeongeupia naejangsanensis Type Strain DSM 24253.</title>
        <authorList>
            <person name="Turrini P."/>
            <person name="Artuso I."/>
            <person name="Lugli G.A."/>
            <person name="Frangipani E."/>
            <person name="Ventura M."/>
            <person name="Visca P."/>
        </authorList>
    </citation>
    <scope>NUCLEOTIDE SEQUENCE [LARGE SCALE GENOMIC DNA]</scope>
    <source>
        <strain evidence="4 5">DSM 24253</strain>
    </source>
</reference>
<dbReference type="InterPro" id="IPR003695">
    <property type="entry name" value="Ppx_GppA_N"/>
</dbReference>
<evidence type="ECO:0000256" key="1">
    <source>
        <dbReference type="ARBA" id="ARBA00022801"/>
    </source>
</evidence>
<evidence type="ECO:0000313" key="5">
    <source>
        <dbReference type="Proteomes" id="UP000809431"/>
    </source>
</evidence>
<dbReference type="PANTHER" id="PTHR30005:SF0">
    <property type="entry name" value="RETROGRADE REGULATION PROTEIN 2"/>
    <property type="match status" value="1"/>
</dbReference>
<dbReference type="EMBL" id="JAESND010000008">
    <property type="protein sequence ID" value="MBM3117177.1"/>
    <property type="molecule type" value="Genomic_DNA"/>
</dbReference>
<dbReference type="CDD" id="cd24053">
    <property type="entry name" value="ASKHA_NBD_EcPPX-GppA-like"/>
    <property type="match status" value="1"/>
</dbReference>
<feature type="domain" description="Ppx/GppA phosphatase N-terminal" evidence="2">
    <location>
        <begin position="16"/>
        <end position="297"/>
    </location>
</feature>